<dbReference type="Proteomes" id="UP001634394">
    <property type="component" value="Unassembled WGS sequence"/>
</dbReference>
<reference evidence="6 7" key="1">
    <citation type="submission" date="2024-11" db="EMBL/GenBank/DDBJ databases">
        <title>Chromosome-level genome assembly of the freshwater bivalve Anodonta woodiana.</title>
        <authorList>
            <person name="Chen X."/>
        </authorList>
    </citation>
    <scope>NUCLEOTIDE SEQUENCE [LARGE SCALE GENOMIC DNA]</scope>
    <source>
        <strain evidence="6">MN2024</strain>
        <tissue evidence="6">Gills</tissue>
    </source>
</reference>
<dbReference type="InterPro" id="IPR000222">
    <property type="entry name" value="PP2C_BS"/>
</dbReference>
<dbReference type="GO" id="GO:0046872">
    <property type="term" value="F:metal ion binding"/>
    <property type="evidence" value="ECO:0007669"/>
    <property type="project" value="UniProtKB-KW"/>
</dbReference>
<protein>
    <recommendedName>
        <fullName evidence="5">PPM-type phosphatase domain-containing protein</fullName>
    </recommendedName>
</protein>
<evidence type="ECO:0000259" key="5">
    <source>
        <dbReference type="PROSITE" id="PS51746"/>
    </source>
</evidence>
<dbReference type="PANTHER" id="PTHR13832:SF354">
    <property type="entry name" value="GM14138P"/>
    <property type="match status" value="1"/>
</dbReference>
<gene>
    <name evidence="6" type="ORF">ACJMK2_017319</name>
</gene>
<name>A0ABD3UZU5_SINWO</name>
<dbReference type="Pfam" id="PF00481">
    <property type="entry name" value="PP2C"/>
    <property type="match status" value="2"/>
</dbReference>
<keyword evidence="1" id="KW-0479">Metal-binding</keyword>
<feature type="domain" description="PPM-type phosphatase" evidence="5">
    <location>
        <begin position="69"/>
        <end position="463"/>
    </location>
</feature>
<dbReference type="PROSITE" id="PS01032">
    <property type="entry name" value="PPM_1"/>
    <property type="match status" value="1"/>
</dbReference>
<keyword evidence="7" id="KW-1185">Reference proteome</keyword>
<dbReference type="SUPFAM" id="SSF81606">
    <property type="entry name" value="PP2C-like"/>
    <property type="match status" value="1"/>
</dbReference>
<dbReference type="AlphaFoldDB" id="A0ABD3UZU5"/>
<comment type="similarity">
    <text evidence="4">Belongs to the PP2C family.</text>
</comment>
<organism evidence="6 7">
    <name type="scientific">Sinanodonta woodiana</name>
    <name type="common">Chinese pond mussel</name>
    <name type="synonym">Anodonta woodiana</name>
    <dbReference type="NCBI Taxonomy" id="1069815"/>
    <lineage>
        <taxon>Eukaryota</taxon>
        <taxon>Metazoa</taxon>
        <taxon>Spiralia</taxon>
        <taxon>Lophotrochozoa</taxon>
        <taxon>Mollusca</taxon>
        <taxon>Bivalvia</taxon>
        <taxon>Autobranchia</taxon>
        <taxon>Heteroconchia</taxon>
        <taxon>Palaeoheterodonta</taxon>
        <taxon>Unionida</taxon>
        <taxon>Unionoidea</taxon>
        <taxon>Unionidae</taxon>
        <taxon>Unioninae</taxon>
        <taxon>Sinanodonta</taxon>
    </lineage>
</organism>
<dbReference type="SMART" id="SM00332">
    <property type="entry name" value="PP2Cc"/>
    <property type="match status" value="1"/>
</dbReference>
<evidence type="ECO:0000313" key="6">
    <source>
        <dbReference type="EMBL" id="KAL3853810.1"/>
    </source>
</evidence>
<dbReference type="InterPro" id="IPR001932">
    <property type="entry name" value="PPM-type_phosphatase-like_dom"/>
</dbReference>
<keyword evidence="2 4" id="KW-0378">Hydrolase</keyword>
<dbReference type="CDD" id="cd00143">
    <property type="entry name" value="PP2Cc"/>
    <property type="match status" value="1"/>
</dbReference>
<evidence type="ECO:0000256" key="3">
    <source>
        <dbReference type="ARBA" id="ARBA00022912"/>
    </source>
</evidence>
<proteinExistence type="inferred from homology"/>
<dbReference type="GO" id="GO:0004721">
    <property type="term" value="F:phosphoprotein phosphatase activity"/>
    <property type="evidence" value="ECO:0007669"/>
    <property type="project" value="UniProtKB-KW"/>
</dbReference>
<evidence type="ECO:0000313" key="7">
    <source>
        <dbReference type="Proteomes" id="UP001634394"/>
    </source>
</evidence>
<dbReference type="EMBL" id="JBJQND010000015">
    <property type="protein sequence ID" value="KAL3853810.1"/>
    <property type="molecule type" value="Genomic_DNA"/>
</dbReference>
<keyword evidence="3 4" id="KW-0904">Protein phosphatase</keyword>
<dbReference type="Gene3D" id="3.60.40.10">
    <property type="entry name" value="PPM-type phosphatase domain"/>
    <property type="match status" value="1"/>
</dbReference>
<evidence type="ECO:0000256" key="4">
    <source>
        <dbReference type="RuleBase" id="RU003465"/>
    </source>
</evidence>
<accession>A0ABD3UZU5</accession>
<comment type="caution">
    <text evidence="6">The sequence shown here is derived from an EMBL/GenBank/DDBJ whole genome shotgun (WGS) entry which is preliminary data.</text>
</comment>
<dbReference type="InterPro" id="IPR015655">
    <property type="entry name" value="PP2C"/>
</dbReference>
<dbReference type="InterPro" id="IPR036457">
    <property type="entry name" value="PPM-type-like_dom_sf"/>
</dbReference>
<evidence type="ECO:0000256" key="1">
    <source>
        <dbReference type="ARBA" id="ARBA00022723"/>
    </source>
</evidence>
<sequence length="490" mass="54721">MFNKIKAMVVENILRGTYTRTVPPPPNIEKFPFNRPQFLCLSETEIEESRNFAVRPVLIPRVAQNVPWCAGYAESINGGKSDCNEDQVAAWHMIIKAPHVAGNKKDKSPNTVPAGAAGSRDIMLQSIESEILTYYGMFDGHAGYGAAVMAANLLHKHLQEKLASLLELILLKLQTSDNSNQRDQLDLTGNFSVDDLVIGALESAFIAMDEQIEKERSAYLIKGGCTALVAILFLGKLYVANAGDCRAVLFTEGKVEQMSKEFTPESEKDRLKYLGYLKPNLLHDEFSCLEFCRRINKSDIGKQVLCKFPQTSGWSMKKVDEHDLKFPLVIGEGKKARLMGTIGVTRGFGDHDLRVFESDIRIKPFMTPIPEVKVLDLSVTTWTEDDVLVMGTDGLWDVLDNSFVADSVRKSLAKTKSDDPTRYCEAAQCLVNEAKGSFTGKDWKRHDDSVASFDDITVLVIPIKPYMDAYKAKQLWDSLAELNTYPMIVK</sequence>
<evidence type="ECO:0000256" key="2">
    <source>
        <dbReference type="ARBA" id="ARBA00022801"/>
    </source>
</evidence>
<dbReference type="PROSITE" id="PS51746">
    <property type="entry name" value="PPM_2"/>
    <property type="match status" value="1"/>
</dbReference>
<dbReference type="PANTHER" id="PTHR13832">
    <property type="entry name" value="PROTEIN PHOSPHATASE 2C"/>
    <property type="match status" value="1"/>
</dbReference>